<dbReference type="RefSeq" id="WP_161940817.1">
    <property type="nucleotide sequence ID" value="NZ_LJKE01000015.1"/>
</dbReference>
<reference evidence="1 2" key="1">
    <citation type="submission" date="2015-09" db="EMBL/GenBank/DDBJ databases">
        <title>Bacillus cereus food isolates.</title>
        <authorList>
            <person name="Boekhorst J."/>
        </authorList>
    </citation>
    <scope>NUCLEOTIDE SEQUENCE [LARGE SCALE GENOMIC DNA]</scope>
    <source>
        <strain evidence="1 2">B4088</strain>
    </source>
</reference>
<dbReference type="AlphaFoldDB" id="A0A162PH56"/>
<dbReference type="EMBL" id="LJKE01000015">
    <property type="protein sequence ID" value="KZD71979.1"/>
    <property type="molecule type" value="Genomic_DNA"/>
</dbReference>
<organism evidence="1 2">
    <name type="scientific">Bacillus cereus</name>
    <dbReference type="NCBI Taxonomy" id="1396"/>
    <lineage>
        <taxon>Bacteria</taxon>
        <taxon>Bacillati</taxon>
        <taxon>Bacillota</taxon>
        <taxon>Bacilli</taxon>
        <taxon>Bacillales</taxon>
        <taxon>Bacillaceae</taxon>
        <taxon>Bacillus</taxon>
        <taxon>Bacillus cereus group</taxon>
    </lineage>
</organism>
<dbReference type="Proteomes" id="UP000076482">
    <property type="component" value="Unassembled WGS sequence"/>
</dbReference>
<sequence>MKKLIAVAGLVGAYALARKHPKTKSSIHNFEKSAELVTKNVYTKTKKRCHCLCKK</sequence>
<evidence type="ECO:0000313" key="2">
    <source>
        <dbReference type="Proteomes" id="UP000076482"/>
    </source>
</evidence>
<protein>
    <submittedName>
        <fullName evidence="1">Uncharacterized protein</fullName>
    </submittedName>
</protein>
<dbReference type="PATRIC" id="fig|1396.535.peg.4191"/>
<accession>A0A162PH56</accession>
<name>A0A162PH56_BACCE</name>
<proteinExistence type="predicted"/>
<evidence type="ECO:0000313" key="1">
    <source>
        <dbReference type="EMBL" id="KZD71979.1"/>
    </source>
</evidence>
<comment type="caution">
    <text evidence="1">The sequence shown here is derived from an EMBL/GenBank/DDBJ whole genome shotgun (WGS) entry which is preliminary data.</text>
</comment>
<gene>
    <name evidence="1" type="ORF">B4088_0440</name>
</gene>